<feature type="compositionally biased region" description="Acidic residues" evidence="1">
    <location>
        <begin position="54"/>
        <end position="73"/>
    </location>
</feature>
<sequence>MYMLTEDLHSLTTVAQAMVRVGINEDYIRPCTFHQQDDEYFEPEADSFLNNDPVDSEPYEVESDPEGQNDDNPENTLLHLEVID</sequence>
<dbReference type="EMBL" id="JACGWK010000007">
    <property type="protein sequence ID" value="KAL0343672.1"/>
    <property type="molecule type" value="Genomic_DNA"/>
</dbReference>
<reference evidence="2" key="1">
    <citation type="submission" date="2020-06" db="EMBL/GenBank/DDBJ databases">
        <authorList>
            <person name="Li T."/>
            <person name="Hu X."/>
            <person name="Zhang T."/>
            <person name="Song X."/>
            <person name="Zhang H."/>
            <person name="Dai N."/>
            <person name="Sheng W."/>
            <person name="Hou X."/>
            <person name="Wei L."/>
        </authorList>
    </citation>
    <scope>NUCLEOTIDE SEQUENCE</scope>
    <source>
        <strain evidence="2">G01</strain>
        <tissue evidence="2">Leaf</tissue>
    </source>
</reference>
<dbReference type="AlphaFoldDB" id="A0AAW2NJT8"/>
<gene>
    <name evidence="2" type="ORF">Sangu_1254600</name>
</gene>
<accession>A0AAW2NJT8</accession>
<feature type="region of interest" description="Disordered" evidence="1">
    <location>
        <begin position="44"/>
        <end position="84"/>
    </location>
</feature>
<organism evidence="2">
    <name type="scientific">Sesamum angustifolium</name>
    <dbReference type="NCBI Taxonomy" id="2727405"/>
    <lineage>
        <taxon>Eukaryota</taxon>
        <taxon>Viridiplantae</taxon>
        <taxon>Streptophyta</taxon>
        <taxon>Embryophyta</taxon>
        <taxon>Tracheophyta</taxon>
        <taxon>Spermatophyta</taxon>
        <taxon>Magnoliopsida</taxon>
        <taxon>eudicotyledons</taxon>
        <taxon>Gunneridae</taxon>
        <taxon>Pentapetalae</taxon>
        <taxon>asterids</taxon>
        <taxon>lamiids</taxon>
        <taxon>Lamiales</taxon>
        <taxon>Pedaliaceae</taxon>
        <taxon>Sesamum</taxon>
    </lineage>
</organism>
<comment type="caution">
    <text evidence="2">The sequence shown here is derived from an EMBL/GenBank/DDBJ whole genome shotgun (WGS) entry which is preliminary data.</text>
</comment>
<reference evidence="2" key="2">
    <citation type="journal article" date="2024" name="Plant">
        <title>Genomic evolution and insights into agronomic trait innovations of Sesamum species.</title>
        <authorList>
            <person name="Miao H."/>
            <person name="Wang L."/>
            <person name="Qu L."/>
            <person name="Liu H."/>
            <person name="Sun Y."/>
            <person name="Le M."/>
            <person name="Wang Q."/>
            <person name="Wei S."/>
            <person name="Zheng Y."/>
            <person name="Lin W."/>
            <person name="Duan Y."/>
            <person name="Cao H."/>
            <person name="Xiong S."/>
            <person name="Wang X."/>
            <person name="Wei L."/>
            <person name="Li C."/>
            <person name="Ma Q."/>
            <person name="Ju M."/>
            <person name="Zhao R."/>
            <person name="Li G."/>
            <person name="Mu C."/>
            <person name="Tian Q."/>
            <person name="Mei H."/>
            <person name="Zhang T."/>
            <person name="Gao T."/>
            <person name="Zhang H."/>
        </authorList>
    </citation>
    <scope>NUCLEOTIDE SEQUENCE</scope>
    <source>
        <strain evidence="2">G01</strain>
    </source>
</reference>
<proteinExistence type="predicted"/>
<evidence type="ECO:0000313" key="2">
    <source>
        <dbReference type="EMBL" id="KAL0343672.1"/>
    </source>
</evidence>
<protein>
    <submittedName>
        <fullName evidence="2">Uncharacterized protein</fullName>
    </submittedName>
</protein>
<name>A0AAW2NJT8_9LAMI</name>
<evidence type="ECO:0000256" key="1">
    <source>
        <dbReference type="SAM" id="MobiDB-lite"/>
    </source>
</evidence>